<dbReference type="EMBL" id="QRBF01000005">
    <property type="protein sequence ID" value="RDS82453.1"/>
    <property type="molecule type" value="Genomic_DNA"/>
</dbReference>
<name>A0A370X230_9GAMM</name>
<gene>
    <name evidence="1" type="ORF">DWU99_13660</name>
</gene>
<sequence length="94" mass="10595">MVIGKVKQASHIDLSENTERNDRVCRAPIAFYVREANVTFFRELSRFTTLGVFDCAMSMRSLLPDGLADLSRFGQQKAGLRRRFVVTGVRQGAN</sequence>
<dbReference type="AlphaFoldDB" id="A0A370X230"/>
<dbReference type="Proteomes" id="UP000255334">
    <property type="component" value="Unassembled WGS sequence"/>
</dbReference>
<evidence type="ECO:0000313" key="1">
    <source>
        <dbReference type="EMBL" id="RDS82453.1"/>
    </source>
</evidence>
<comment type="caution">
    <text evidence="1">The sequence shown here is derived from an EMBL/GenBank/DDBJ whole genome shotgun (WGS) entry which is preliminary data.</text>
</comment>
<keyword evidence="2" id="KW-1185">Reference proteome</keyword>
<evidence type="ECO:0000313" key="2">
    <source>
        <dbReference type="Proteomes" id="UP000255334"/>
    </source>
</evidence>
<reference evidence="1 2" key="1">
    <citation type="submission" date="2018-07" db="EMBL/GenBank/DDBJ databases">
        <title>Dyella monticola sp. nov. and Dyella psychrodurans sp. nov. isolated from monsoon evergreen broad-leaved forest soil of Dinghu Mountain, China.</title>
        <authorList>
            <person name="Gao Z."/>
            <person name="Qiu L."/>
        </authorList>
    </citation>
    <scope>NUCLEOTIDE SEQUENCE [LARGE SCALE GENOMIC DNA]</scope>
    <source>
        <strain evidence="1 2">4MSK11</strain>
    </source>
</reference>
<accession>A0A370X230</accession>
<proteinExistence type="predicted"/>
<protein>
    <submittedName>
        <fullName evidence="1">Uncharacterized protein</fullName>
    </submittedName>
</protein>
<organism evidence="1 2">
    <name type="scientific">Dyella psychrodurans</name>
    <dbReference type="NCBI Taxonomy" id="1927960"/>
    <lineage>
        <taxon>Bacteria</taxon>
        <taxon>Pseudomonadati</taxon>
        <taxon>Pseudomonadota</taxon>
        <taxon>Gammaproteobacteria</taxon>
        <taxon>Lysobacterales</taxon>
        <taxon>Rhodanobacteraceae</taxon>
        <taxon>Dyella</taxon>
    </lineage>
</organism>